<protein>
    <submittedName>
        <fullName evidence="2">Uncharacterized protein LOC115628361</fullName>
    </submittedName>
</protein>
<keyword evidence="1" id="KW-1185">Reference proteome</keyword>
<dbReference type="Proteomes" id="UP000504634">
    <property type="component" value="Unplaced"/>
</dbReference>
<evidence type="ECO:0000313" key="1">
    <source>
        <dbReference type="Proteomes" id="UP000504634"/>
    </source>
</evidence>
<accession>A0A6J2TYT1</accession>
<organism evidence="1 2">
    <name type="scientific">Drosophila lebanonensis</name>
    <name type="common">Fruit fly</name>
    <name type="synonym">Scaptodrosophila lebanonensis</name>
    <dbReference type="NCBI Taxonomy" id="7225"/>
    <lineage>
        <taxon>Eukaryota</taxon>
        <taxon>Metazoa</taxon>
        <taxon>Ecdysozoa</taxon>
        <taxon>Arthropoda</taxon>
        <taxon>Hexapoda</taxon>
        <taxon>Insecta</taxon>
        <taxon>Pterygota</taxon>
        <taxon>Neoptera</taxon>
        <taxon>Endopterygota</taxon>
        <taxon>Diptera</taxon>
        <taxon>Brachycera</taxon>
        <taxon>Muscomorpha</taxon>
        <taxon>Ephydroidea</taxon>
        <taxon>Drosophilidae</taxon>
        <taxon>Scaptodrosophila</taxon>
    </lineage>
</organism>
<dbReference type="OrthoDB" id="7870821at2759"/>
<sequence>MSDDDIASSFPASEESQMGSADFEMMLYQALDIVGEPASKEVILRMLSTTTDKSIAAIVNDVDHVIDSLLAQGRLVKHKGKYTLIDQEEE</sequence>
<reference evidence="2" key="1">
    <citation type="submission" date="2025-08" db="UniProtKB">
        <authorList>
            <consortium name="RefSeq"/>
        </authorList>
    </citation>
    <scope>IDENTIFICATION</scope>
    <source>
        <strain evidence="2">11010-0011.00</strain>
        <tissue evidence="2">Whole body</tissue>
    </source>
</reference>
<dbReference type="GeneID" id="115628361"/>
<name>A0A6J2TYT1_DROLE</name>
<gene>
    <name evidence="2" type="primary">LOC115628361</name>
</gene>
<proteinExistence type="predicted"/>
<dbReference type="AlphaFoldDB" id="A0A6J2TYT1"/>
<evidence type="ECO:0000313" key="2">
    <source>
        <dbReference type="RefSeq" id="XP_030380298.1"/>
    </source>
</evidence>
<dbReference type="RefSeq" id="XP_030380298.1">
    <property type="nucleotide sequence ID" value="XM_030524438.1"/>
</dbReference>